<dbReference type="InterPro" id="IPR011701">
    <property type="entry name" value="MFS"/>
</dbReference>
<dbReference type="Proteomes" id="UP000249056">
    <property type="component" value="Unassembled WGS sequence"/>
</dbReference>
<feature type="domain" description="Major facilitator superfamily (MFS) profile" evidence="7">
    <location>
        <begin position="99"/>
        <end position="589"/>
    </location>
</feature>
<dbReference type="Pfam" id="PF07690">
    <property type="entry name" value="MFS_1"/>
    <property type="match status" value="1"/>
</dbReference>
<evidence type="ECO:0000256" key="4">
    <source>
        <dbReference type="ARBA" id="ARBA00023136"/>
    </source>
</evidence>
<feature type="transmembrane region" description="Helical" evidence="6">
    <location>
        <begin position="481"/>
        <end position="504"/>
    </location>
</feature>
<evidence type="ECO:0000256" key="1">
    <source>
        <dbReference type="ARBA" id="ARBA00004141"/>
    </source>
</evidence>
<keyword evidence="9" id="KW-1185">Reference proteome</keyword>
<dbReference type="SUPFAM" id="SSF103473">
    <property type="entry name" value="MFS general substrate transporter"/>
    <property type="match status" value="2"/>
</dbReference>
<feature type="transmembrane region" description="Helical" evidence="6">
    <location>
        <begin position="195"/>
        <end position="213"/>
    </location>
</feature>
<dbReference type="PANTHER" id="PTHR23501">
    <property type="entry name" value="MAJOR FACILITATOR SUPERFAMILY"/>
    <property type="match status" value="1"/>
</dbReference>
<evidence type="ECO:0000256" key="3">
    <source>
        <dbReference type="ARBA" id="ARBA00022989"/>
    </source>
</evidence>
<evidence type="ECO:0000313" key="8">
    <source>
        <dbReference type="EMBL" id="RAL67940.1"/>
    </source>
</evidence>
<evidence type="ECO:0000259" key="7">
    <source>
        <dbReference type="PROSITE" id="PS50850"/>
    </source>
</evidence>
<evidence type="ECO:0000256" key="5">
    <source>
        <dbReference type="SAM" id="MobiDB-lite"/>
    </source>
</evidence>
<evidence type="ECO:0000256" key="6">
    <source>
        <dbReference type="SAM" id="Phobius"/>
    </source>
</evidence>
<dbReference type="InterPro" id="IPR020846">
    <property type="entry name" value="MFS_dom"/>
</dbReference>
<dbReference type="PROSITE" id="PS50850">
    <property type="entry name" value="MFS"/>
    <property type="match status" value="1"/>
</dbReference>
<feature type="transmembrane region" description="Helical" evidence="6">
    <location>
        <begin position="388"/>
        <end position="407"/>
    </location>
</feature>
<feature type="transmembrane region" description="Helical" evidence="6">
    <location>
        <begin position="427"/>
        <end position="448"/>
    </location>
</feature>
<feature type="transmembrane region" description="Helical" evidence="6">
    <location>
        <begin position="162"/>
        <end position="183"/>
    </location>
</feature>
<proteinExistence type="predicted"/>
<feature type="transmembrane region" description="Helical" evidence="6">
    <location>
        <begin position="225"/>
        <end position="244"/>
    </location>
</feature>
<name>A0A395J664_9HELO</name>
<gene>
    <name evidence="8" type="ORF">DID88_008665</name>
</gene>
<dbReference type="FunFam" id="1.20.1250.20:FF:001087">
    <property type="entry name" value="MFS multidrug transporter, putative"/>
    <property type="match status" value="1"/>
</dbReference>
<evidence type="ECO:0000313" key="9">
    <source>
        <dbReference type="Proteomes" id="UP000249056"/>
    </source>
</evidence>
<keyword evidence="3 6" id="KW-1133">Transmembrane helix</keyword>
<sequence length="589" mass="64464">MAIYLYKKWEATKENPMTPSGLSIATPEPSKFPKLCKHRTNRLDVISEQDPTVLPESQPRNSDSREGNKSEPQSGSPYDGRCTFCEDDKRAFSRYRWRLTAGLMLPYMVQALDLTIIAGALPFIASDFNQLSQLNWIISAFNLTATTFIPAWGQLADIFGRYAVLQAALILTLIGSALCAGSPVTTFTMLLFGRALQGIGCSGLLILTKVLLADKVSLKENAKNNSLFAVVGGLAYGFGPVIGGYLTQVSWRWCFIINIPIALVGMIGAHFLLRPMLLGPQTIRHTDDGIEMTGPQTLLKRLSTLDFGGQLLFLFGMGLFILAITWAGAYYPWNDVKVIVPLVLGSLLLIVFIVWEYLMMPGLALAVRYPYRRAMIPFTLIPSRNTGLLMYINFITGMAMYAVFYFVDLYFALVLQFSSSEGGKNLLYYIPGLAGGVYLAIFACNVFPRQTWYPLFLGTVIEPLGITIIAAALSWGHLPTIYGMLALTGIGTGIRLMPGTLHAIAHYPTQIAPLISIMSLASSLGGTLALTIMLNIFNNHLSLAGISVSGTTTSNFSGISTLSSEEQEYVRDMAKRGIALAFYAISAFL</sequence>
<comment type="subcellular location">
    <subcellularLocation>
        <location evidence="1">Membrane</location>
        <topology evidence="1">Multi-pass membrane protein</topology>
    </subcellularLocation>
</comment>
<evidence type="ECO:0000256" key="2">
    <source>
        <dbReference type="ARBA" id="ARBA00022692"/>
    </source>
</evidence>
<protein>
    <recommendedName>
        <fullName evidence="7">Major facilitator superfamily (MFS) profile domain-containing protein</fullName>
    </recommendedName>
</protein>
<feature type="transmembrane region" description="Helical" evidence="6">
    <location>
        <begin position="339"/>
        <end position="367"/>
    </location>
</feature>
<feature type="transmembrane region" description="Helical" evidence="6">
    <location>
        <begin position="511"/>
        <end position="537"/>
    </location>
</feature>
<organism evidence="8 9">
    <name type="scientific">Monilinia fructigena</name>
    <dbReference type="NCBI Taxonomy" id="38457"/>
    <lineage>
        <taxon>Eukaryota</taxon>
        <taxon>Fungi</taxon>
        <taxon>Dikarya</taxon>
        <taxon>Ascomycota</taxon>
        <taxon>Pezizomycotina</taxon>
        <taxon>Leotiomycetes</taxon>
        <taxon>Helotiales</taxon>
        <taxon>Sclerotiniaceae</taxon>
        <taxon>Monilinia</taxon>
    </lineage>
</organism>
<feature type="transmembrane region" description="Helical" evidence="6">
    <location>
        <begin position="136"/>
        <end position="155"/>
    </location>
</feature>
<dbReference type="PANTHER" id="PTHR23501:SF39">
    <property type="entry name" value="MULTIDRUG TRANSPORTER, PUTATIVE (AFU_ORTHOLOGUE AFUA_1G05010)-RELATED"/>
    <property type="match status" value="1"/>
</dbReference>
<keyword evidence="4 6" id="KW-0472">Membrane</keyword>
<dbReference type="GO" id="GO:0022857">
    <property type="term" value="F:transmembrane transporter activity"/>
    <property type="evidence" value="ECO:0007669"/>
    <property type="project" value="InterPro"/>
</dbReference>
<reference evidence="8 9" key="1">
    <citation type="submission" date="2018-06" db="EMBL/GenBank/DDBJ databases">
        <title>Genome Sequence of the Brown Rot Fungal Pathogen Monilinia fructigena.</title>
        <authorList>
            <person name="Landi L."/>
            <person name="De Miccolis Angelini R.M."/>
            <person name="Pollastro S."/>
            <person name="Abate D."/>
            <person name="Faretra F."/>
            <person name="Romanazzi G."/>
        </authorList>
    </citation>
    <scope>NUCLEOTIDE SEQUENCE [LARGE SCALE GENOMIC DNA]</scope>
    <source>
        <strain evidence="8 9">Mfrg269</strain>
    </source>
</reference>
<dbReference type="Gene3D" id="1.20.1720.10">
    <property type="entry name" value="Multidrug resistance protein D"/>
    <property type="match status" value="1"/>
</dbReference>
<feature type="transmembrane region" description="Helical" evidence="6">
    <location>
        <begin position="99"/>
        <end position="124"/>
    </location>
</feature>
<dbReference type="InterPro" id="IPR036259">
    <property type="entry name" value="MFS_trans_sf"/>
</dbReference>
<dbReference type="GO" id="GO:0005886">
    <property type="term" value="C:plasma membrane"/>
    <property type="evidence" value="ECO:0007669"/>
    <property type="project" value="TreeGrafter"/>
</dbReference>
<keyword evidence="2 6" id="KW-0812">Transmembrane</keyword>
<comment type="caution">
    <text evidence="8">The sequence shown here is derived from an EMBL/GenBank/DDBJ whole genome shotgun (WGS) entry which is preliminary data.</text>
</comment>
<accession>A0A395J664</accession>
<feature type="transmembrane region" description="Helical" evidence="6">
    <location>
        <begin position="311"/>
        <end position="333"/>
    </location>
</feature>
<dbReference type="AlphaFoldDB" id="A0A395J664"/>
<feature type="transmembrane region" description="Helical" evidence="6">
    <location>
        <begin position="455"/>
        <end position="475"/>
    </location>
</feature>
<feature type="transmembrane region" description="Helical" evidence="6">
    <location>
        <begin position="250"/>
        <end position="273"/>
    </location>
</feature>
<dbReference type="OrthoDB" id="6770063at2759"/>
<dbReference type="EMBL" id="QKRW01000002">
    <property type="protein sequence ID" value="RAL67940.1"/>
    <property type="molecule type" value="Genomic_DNA"/>
</dbReference>
<feature type="region of interest" description="Disordered" evidence="5">
    <location>
        <begin position="43"/>
        <end position="81"/>
    </location>
</feature>